<dbReference type="InterPro" id="IPR050270">
    <property type="entry name" value="DegV_domain_contain"/>
</dbReference>
<dbReference type="NCBIfam" id="TIGR00762">
    <property type="entry name" value="DegV"/>
    <property type="match status" value="1"/>
</dbReference>
<dbReference type="Gene3D" id="3.30.1180.10">
    <property type="match status" value="1"/>
</dbReference>
<accession>A0AA46TJ17</accession>
<evidence type="ECO:0000256" key="1">
    <source>
        <dbReference type="ARBA" id="ARBA00023121"/>
    </source>
</evidence>
<evidence type="ECO:0000313" key="2">
    <source>
        <dbReference type="EMBL" id="UYM05762.1"/>
    </source>
</evidence>
<reference evidence="2" key="1">
    <citation type="submission" date="2022-01" db="EMBL/GenBank/DDBJ databases">
        <title>Nocardioidaceae gen. sp. A5X3R13.</title>
        <authorList>
            <person name="Lopez Marin M.A."/>
            <person name="Uhlik O."/>
        </authorList>
    </citation>
    <scope>NUCLEOTIDE SEQUENCE</scope>
    <source>
        <strain evidence="2">A5X3R13</strain>
    </source>
</reference>
<dbReference type="Gene3D" id="3.40.50.10170">
    <property type="match status" value="1"/>
</dbReference>
<dbReference type="PANTHER" id="PTHR33434:SF2">
    <property type="entry name" value="FATTY ACID-BINDING PROTEIN TM_1468"/>
    <property type="match status" value="1"/>
</dbReference>
<dbReference type="SUPFAM" id="SSF82549">
    <property type="entry name" value="DAK1/DegV-like"/>
    <property type="match status" value="1"/>
</dbReference>
<dbReference type="PANTHER" id="PTHR33434">
    <property type="entry name" value="DEGV DOMAIN-CONTAINING PROTEIN DR_1986-RELATED"/>
    <property type="match status" value="1"/>
</dbReference>
<dbReference type="EMBL" id="CP094970">
    <property type="protein sequence ID" value="UYM05762.1"/>
    <property type="molecule type" value="Genomic_DNA"/>
</dbReference>
<keyword evidence="1" id="KW-0446">Lipid-binding</keyword>
<dbReference type="RefSeq" id="WP_271634587.1">
    <property type="nucleotide sequence ID" value="NZ_CP094970.1"/>
</dbReference>
<dbReference type="GO" id="GO:0008289">
    <property type="term" value="F:lipid binding"/>
    <property type="evidence" value="ECO:0007669"/>
    <property type="project" value="UniProtKB-KW"/>
</dbReference>
<gene>
    <name evidence="2" type="ORF">L0C25_01405</name>
</gene>
<sequence length="283" mass="29439">MSDRIAIVTDSTSSLPVDVAERYDVRVVPLQVVVGDDCLTEGVDITASDIASALEAHQSVSTSRPAPEVFVRTYAELADSGASQILSIHLSAEVSGTFESAQIAARTAPVPVHCVDSRQVGMGTGYAALSAAELLADAAPVEKAIAAAKTRGDATATYFYVDTLEYLRRGGRVSTLGALVGSALAVKPLLTIDDGRIGPLEKVRTSARALNRLQELAVAFARRTGGTFDVAVQHLSAEARARDVADALREELALDDLPVLEVGAAIGAHVGPGMVAVVVAPRL</sequence>
<evidence type="ECO:0000313" key="3">
    <source>
        <dbReference type="Proteomes" id="UP001164390"/>
    </source>
</evidence>
<dbReference type="InterPro" id="IPR003797">
    <property type="entry name" value="DegV"/>
</dbReference>
<dbReference type="Pfam" id="PF02645">
    <property type="entry name" value="DegV"/>
    <property type="match status" value="1"/>
</dbReference>
<organism evidence="2 3">
    <name type="scientific">Solicola gregarius</name>
    <dbReference type="NCBI Taxonomy" id="2908642"/>
    <lineage>
        <taxon>Bacteria</taxon>
        <taxon>Bacillati</taxon>
        <taxon>Actinomycetota</taxon>
        <taxon>Actinomycetes</taxon>
        <taxon>Propionibacteriales</taxon>
        <taxon>Nocardioidaceae</taxon>
        <taxon>Solicola</taxon>
    </lineage>
</organism>
<dbReference type="AlphaFoldDB" id="A0AA46TJ17"/>
<name>A0AA46TJ17_9ACTN</name>
<dbReference type="InterPro" id="IPR043168">
    <property type="entry name" value="DegV_C"/>
</dbReference>
<dbReference type="PROSITE" id="PS51482">
    <property type="entry name" value="DEGV"/>
    <property type="match status" value="1"/>
</dbReference>
<dbReference type="KEGG" id="sgrg:L0C25_01405"/>
<keyword evidence="3" id="KW-1185">Reference proteome</keyword>
<dbReference type="Proteomes" id="UP001164390">
    <property type="component" value="Chromosome"/>
</dbReference>
<proteinExistence type="predicted"/>
<protein>
    <submittedName>
        <fullName evidence="2">DegV family protein</fullName>
    </submittedName>
</protein>